<feature type="region of interest" description="Disordered" evidence="1">
    <location>
        <begin position="281"/>
        <end position="369"/>
    </location>
</feature>
<feature type="compositionally biased region" description="Basic and acidic residues" evidence="1">
    <location>
        <begin position="316"/>
        <end position="335"/>
    </location>
</feature>
<dbReference type="AlphaFoldDB" id="A0A127ZFX3"/>
<reference evidence="2" key="1">
    <citation type="submission" date="2014-06" db="EMBL/GenBank/DDBJ databases">
        <authorList>
            <person name="Ju J."/>
            <person name="Zhang J."/>
        </authorList>
    </citation>
    <scope>NUCLEOTIDE SEQUENCE</scope>
    <source>
        <strain evidence="2">SscI8</strain>
    </source>
</reference>
<feature type="compositionally biased region" description="Low complexity" evidence="1">
    <location>
        <begin position="21"/>
        <end position="84"/>
    </location>
</feature>
<feature type="region of interest" description="Disordered" evidence="1">
    <location>
        <begin position="18"/>
        <end position="91"/>
    </location>
</feature>
<proteinExistence type="predicted"/>
<protein>
    <submittedName>
        <fullName evidence="2">Uncharacterized protein</fullName>
    </submittedName>
</protein>
<name>A0A127ZFX3_9BASI</name>
<gene>
    <name evidence="2" type="ORF">SPSC_04844</name>
</gene>
<evidence type="ECO:0000256" key="1">
    <source>
        <dbReference type="SAM" id="MobiDB-lite"/>
    </source>
</evidence>
<dbReference type="Pfam" id="PF15496">
    <property type="entry name" value="DUF4646"/>
    <property type="match status" value="1"/>
</dbReference>
<sequence length="369" mass="41781">MATRAILLRCLNSRITPNTFSQPAQQYYPQQQQQQQQQQYQQVQQPQQSQPSNGSYYSPQQQQAQASPGTPSQPPLQQQSQGGQANQVDKATDPQGWALAEYGSPYAHSKDWRASPSDLELTGFPEQKLTLRVKQRFSRSPGDVWSKPAPSFGRPPQQGWSYAPFQPFSLPASGEQLADGFKPLYPGRILADHDVSAADWCRFLEDLSVAGRMTGAQQVISNFAPVTAHLGATGFLVTKALQKRMKRGKEPAITETVEMWEQNFFLRRGLDVYVRDTEGRMTARAPGDPVPGSNHANPTEIDDHSSNDSDDDSSDESTHHEKTRKEKKKERDERKKQRKAEKKKRKEEEKKNKKKPRFYLIVAPYQPQQ</sequence>
<feature type="compositionally biased region" description="Basic residues" evidence="1">
    <location>
        <begin position="336"/>
        <end position="345"/>
    </location>
</feature>
<dbReference type="EMBL" id="LK056681">
    <property type="protein sequence ID" value="CDU25011.1"/>
    <property type="molecule type" value="Genomic_DNA"/>
</dbReference>
<accession>A0A127ZFX3</accession>
<dbReference type="OrthoDB" id="5314275at2759"/>
<organism evidence="2">
    <name type="scientific">Sporisorium scitamineum</name>
    <dbReference type="NCBI Taxonomy" id="49012"/>
    <lineage>
        <taxon>Eukaryota</taxon>
        <taxon>Fungi</taxon>
        <taxon>Dikarya</taxon>
        <taxon>Basidiomycota</taxon>
        <taxon>Ustilaginomycotina</taxon>
        <taxon>Ustilaginomycetes</taxon>
        <taxon>Ustilaginales</taxon>
        <taxon>Ustilaginaceae</taxon>
        <taxon>Sporisorium</taxon>
    </lineage>
</organism>
<dbReference type="InterPro" id="IPR028018">
    <property type="entry name" value="DUF4646"/>
</dbReference>
<evidence type="ECO:0000313" key="2">
    <source>
        <dbReference type="EMBL" id="CDU25011.1"/>
    </source>
</evidence>